<reference evidence="1 2" key="1">
    <citation type="submission" date="2016-07" db="EMBL/GenBank/DDBJ databases">
        <title>Pervasive Adenine N6-methylation of Active Genes in Fungi.</title>
        <authorList>
            <consortium name="DOE Joint Genome Institute"/>
            <person name="Mondo S.J."/>
            <person name="Dannebaum R.O."/>
            <person name="Kuo R.C."/>
            <person name="Labutti K."/>
            <person name="Haridas S."/>
            <person name="Kuo A."/>
            <person name="Salamov A."/>
            <person name="Ahrendt S.R."/>
            <person name="Lipzen A."/>
            <person name="Sullivan W."/>
            <person name="Andreopoulos W.B."/>
            <person name="Clum A."/>
            <person name="Lindquist E."/>
            <person name="Daum C."/>
            <person name="Ramamoorthy G.K."/>
            <person name="Gryganskyi A."/>
            <person name="Culley D."/>
            <person name="Magnuson J.K."/>
            <person name="James T.Y."/>
            <person name="O'Malley M.A."/>
            <person name="Stajich J.E."/>
            <person name="Spatafora J.W."/>
            <person name="Visel A."/>
            <person name="Grigoriev I.V."/>
        </authorList>
    </citation>
    <scope>NUCLEOTIDE SEQUENCE [LARGE SCALE GENOMIC DNA]</scope>
    <source>
        <strain evidence="1 2">68-887.2</strain>
    </source>
</reference>
<comment type="caution">
    <text evidence="1">The sequence shown here is derived from an EMBL/GenBank/DDBJ whole genome shotgun (WGS) entry which is preliminary data.</text>
</comment>
<dbReference type="AlphaFoldDB" id="A0A1Y2AN27"/>
<dbReference type="EMBL" id="MCFC01000077">
    <property type="protein sequence ID" value="ORY23627.1"/>
    <property type="molecule type" value="Genomic_DNA"/>
</dbReference>
<sequence>MGEFPRTLEDQWDRMDTKDEAVTSDRVEWDSEMKTVGLFQRSSMPKDPLTHDQTHREIADWILDIGSFLKFRSPGIYDEKRNWERLGQLKSHDNKEGPGDVEKRRGGVERRLEVCRYRLGMSHQCQIVGNGLKTSLCCVAIMMEGSGAEGGE</sequence>
<keyword evidence="2" id="KW-1185">Reference proteome</keyword>
<proteinExistence type="predicted"/>
<protein>
    <submittedName>
        <fullName evidence="1">Uncharacterized protein</fullName>
    </submittedName>
</protein>
<name>A0A1Y2AN27_9TREE</name>
<accession>A0A1Y2AN27</accession>
<evidence type="ECO:0000313" key="1">
    <source>
        <dbReference type="EMBL" id="ORY23627.1"/>
    </source>
</evidence>
<gene>
    <name evidence="1" type="ORF">BCR39DRAFT_549017</name>
</gene>
<organism evidence="1 2">
    <name type="scientific">Naematelia encephala</name>
    <dbReference type="NCBI Taxonomy" id="71784"/>
    <lineage>
        <taxon>Eukaryota</taxon>
        <taxon>Fungi</taxon>
        <taxon>Dikarya</taxon>
        <taxon>Basidiomycota</taxon>
        <taxon>Agaricomycotina</taxon>
        <taxon>Tremellomycetes</taxon>
        <taxon>Tremellales</taxon>
        <taxon>Naemateliaceae</taxon>
        <taxon>Naematelia</taxon>
    </lineage>
</organism>
<dbReference type="InParanoid" id="A0A1Y2AN27"/>
<dbReference type="Proteomes" id="UP000193986">
    <property type="component" value="Unassembled WGS sequence"/>
</dbReference>
<evidence type="ECO:0000313" key="2">
    <source>
        <dbReference type="Proteomes" id="UP000193986"/>
    </source>
</evidence>